<dbReference type="Proteomes" id="UP000243499">
    <property type="component" value="Chromosome 4"/>
</dbReference>
<reference evidence="1" key="1">
    <citation type="submission" date="2018-04" db="EMBL/GenBank/DDBJ databases">
        <title>WGS assembly of Panicum hallii.</title>
        <authorList>
            <person name="Lovell J."/>
            <person name="Jenkins J."/>
            <person name="Lowry D."/>
            <person name="Mamidi S."/>
            <person name="Sreedasyam A."/>
            <person name="Weng X."/>
            <person name="Barry K."/>
            <person name="Bonette J."/>
            <person name="Campitelli B."/>
            <person name="Daum C."/>
            <person name="Gordon S."/>
            <person name="Gould B."/>
            <person name="Lipzen A."/>
            <person name="Macqueen A."/>
            <person name="Palacio-Mejia J."/>
            <person name="Plott C."/>
            <person name="Shakirov E."/>
            <person name="Shu S."/>
            <person name="Yoshinaga Y."/>
            <person name="Zane M."/>
            <person name="Rokhsar D."/>
            <person name="Grimwood J."/>
            <person name="Schmutz J."/>
            <person name="Juenger T."/>
        </authorList>
    </citation>
    <scope>NUCLEOTIDE SEQUENCE [LARGE SCALE GENOMIC DNA]</scope>
    <source>
        <strain evidence="1">FIL2</strain>
    </source>
</reference>
<evidence type="ECO:0000313" key="1">
    <source>
        <dbReference type="EMBL" id="PVH47340.1"/>
    </source>
</evidence>
<organism evidence="1">
    <name type="scientific">Panicum hallii</name>
    <dbReference type="NCBI Taxonomy" id="206008"/>
    <lineage>
        <taxon>Eukaryota</taxon>
        <taxon>Viridiplantae</taxon>
        <taxon>Streptophyta</taxon>
        <taxon>Embryophyta</taxon>
        <taxon>Tracheophyta</taxon>
        <taxon>Spermatophyta</taxon>
        <taxon>Magnoliopsida</taxon>
        <taxon>Liliopsida</taxon>
        <taxon>Poales</taxon>
        <taxon>Poaceae</taxon>
        <taxon>PACMAD clade</taxon>
        <taxon>Panicoideae</taxon>
        <taxon>Panicodae</taxon>
        <taxon>Paniceae</taxon>
        <taxon>Panicinae</taxon>
        <taxon>Panicum</taxon>
        <taxon>Panicum sect. Panicum</taxon>
    </lineage>
</organism>
<protein>
    <submittedName>
        <fullName evidence="1">Uncharacterized protein</fullName>
    </submittedName>
</protein>
<gene>
    <name evidence="1" type="ORF">PAHAL_4G041000</name>
</gene>
<dbReference type="Gramene" id="PVH47340">
    <property type="protein sequence ID" value="PVH47340"/>
    <property type="gene ID" value="PAHAL_4G041000"/>
</dbReference>
<proteinExistence type="predicted"/>
<accession>A0A2T8JBP0</accession>
<dbReference type="EMBL" id="CM008049">
    <property type="protein sequence ID" value="PVH47340.1"/>
    <property type="molecule type" value="Genomic_DNA"/>
</dbReference>
<name>A0A2T8JBP0_9POAL</name>
<dbReference type="AlphaFoldDB" id="A0A2T8JBP0"/>
<sequence length="68" mass="7733">MYALGFQGHIIYGRDVYWALAILVDRPVLFVELNSQGFLQAVSILLQGTKQNRSTVETHRSRQSRAVI</sequence>